<proteinExistence type="predicted"/>
<keyword evidence="8" id="KW-1185">Reference proteome</keyword>
<dbReference type="AlphaFoldDB" id="A0A066ZVY2"/>
<feature type="domain" description="FMN-binding" evidence="6">
    <location>
        <begin position="91"/>
        <end position="172"/>
    </location>
</feature>
<keyword evidence="1" id="KW-0813">Transport</keyword>
<dbReference type="STRING" id="28885.EI16_09225"/>
<evidence type="ECO:0000256" key="4">
    <source>
        <dbReference type="ARBA" id="ARBA00022643"/>
    </source>
</evidence>
<evidence type="ECO:0000256" key="1">
    <source>
        <dbReference type="ARBA" id="ARBA00022448"/>
    </source>
</evidence>
<dbReference type="EMBL" id="JMIU01000001">
    <property type="protein sequence ID" value="KDN96439.1"/>
    <property type="molecule type" value="Genomic_DNA"/>
</dbReference>
<dbReference type="InterPro" id="IPR007329">
    <property type="entry name" value="FMN-bd"/>
</dbReference>
<dbReference type="GO" id="GO:0010181">
    <property type="term" value="F:FMN binding"/>
    <property type="evidence" value="ECO:0007669"/>
    <property type="project" value="InterPro"/>
</dbReference>
<gene>
    <name evidence="7" type="ORF">EI16_09225</name>
</gene>
<dbReference type="Pfam" id="PF04205">
    <property type="entry name" value="FMN_bind"/>
    <property type="match status" value="1"/>
</dbReference>
<name>A0A066ZVY2_HYDMR</name>
<protein>
    <submittedName>
        <fullName evidence="7">FMN-binding protein</fullName>
    </submittedName>
</protein>
<evidence type="ECO:0000259" key="6">
    <source>
        <dbReference type="SMART" id="SM00900"/>
    </source>
</evidence>
<dbReference type="Proteomes" id="UP000027341">
    <property type="component" value="Unassembled WGS sequence"/>
</dbReference>
<evidence type="ECO:0000313" key="7">
    <source>
        <dbReference type="EMBL" id="KDN96439.1"/>
    </source>
</evidence>
<evidence type="ECO:0000256" key="3">
    <source>
        <dbReference type="ARBA" id="ARBA00022630"/>
    </source>
</evidence>
<dbReference type="SMART" id="SM00900">
    <property type="entry name" value="FMN_bind"/>
    <property type="match status" value="1"/>
</dbReference>
<evidence type="ECO:0000256" key="2">
    <source>
        <dbReference type="ARBA" id="ARBA00022553"/>
    </source>
</evidence>
<dbReference type="GO" id="GO:0009055">
    <property type="term" value="F:electron transfer activity"/>
    <property type="evidence" value="ECO:0007669"/>
    <property type="project" value="InterPro"/>
</dbReference>
<evidence type="ECO:0000256" key="5">
    <source>
        <dbReference type="ARBA" id="ARBA00022982"/>
    </source>
</evidence>
<keyword evidence="4" id="KW-0288">FMN</keyword>
<organism evidence="7 8">
    <name type="scientific">Hydrogenovibrio marinus</name>
    <dbReference type="NCBI Taxonomy" id="28885"/>
    <lineage>
        <taxon>Bacteria</taxon>
        <taxon>Pseudomonadati</taxon>
        <taxon>Pseudomonadota</taxon>
        <taxon>Gammaproteobacteria</taxon>
        <taxon>Thiotrichales</taxon>
        <taxon>Piscirickettsiaceae</taxon>
        <taxon>Hydrogenovibrio</taxon>
    </lineage>
</organism>
<evidence type="ECO:0000313" key="8">
    <source>
        <dbReference type="Proteomes" id="UP000027341"/>
    </source>
</evidence>
<dbReference type="PANTHER" id="PTHR36118:SF1">
    <property type="entry name" value="ION-TRANSLOCATING OXIDOREDUCTASE COMPLEX SUBUNIT G"/>
    <property type="match status" value="1"/>
</dbReference>
<keyword evidence="2" id="KW-0597">Phosphoprotein</keyword>
<dbReference type="GO" id="GO:0022900">
    <property type="term" value="P:electron transport chain"/>
    <property type="evidence" value="ECO:0007669"/>
    <property type="project" value="InterPro"/>
</dbReference>
<dbReference type="InterPro" id="IPR010209">
    <property type="entry name" value="Ion_transpt_RnfG/RsxG"/>
</dbReference>
<keyword evidence="3" id="KW-0285">Flavoprotein</keyword>
<reference evidence="7 8" key="1">
    <citation type="submission" date="2014-04" db="EMBL/GenBank/DDBJ databases">
        <title>Draft genome sequence of Hydrogenovibrio marinus MH-110, a model organism for aerobic H2 metabolism.</title>
        <authorList>
            <person name="Cha H.J."/>
            <person name="Jo B.H."/>
            <person name="Hwang B.H."/>
        </authorList>
    </citation>
    <scope>NUCLEOTIDE SEQUENCE [LARGE SCALE GENOMIC DNA]</scope>
    <source>
        <strain evidence="7 8">MH-110</strain>
    </source>
</reference>
<dbReference type="GO" id="GO:0005886">
    <property type="term" value="C:plasma membrane"/>
    <property type="evidence" value="ECO:0007669"/>
    <property type="project" value="InterPro"/>
</dbReference>
<dbReference type="PANTHER" id="PTHR36118">
    <property type="entry name" value="ION-TRANSLOCATING OXIDOREDUCTASE COMPLEX SUBUNIT G"/>
    <property type="match status" value="1"/>
</dbReference>
<comment type="caution">
    <text evidence="7">The sequence shown here is derived from an EMBL/GenBank/DDBJ whole genome shotgun (WGS) entry which is preliminary data.</text>
</comment>
<keyword evidence="5" id="KW-0249">Electron transport</keyword>
<sequence>MKPLIPIFTLPLTVIAYPVYAVEYFTTEQAQIALFGDKAKLTPSYVEMNDDQRDAIEDISDVRQRWKTQKAWKAYEDGQFKGWFIIDKVIGKHEFITYATAISPEGKVLGIEVMDYRETYGDQIRHDDWRAHFVGADKHSRLKLNKDIPNISGATLSCRNVTNGVKRLLALYDVMLKNQTQ</sequence>
<accession>A0A066ZVY2</accession>